<accession>A0ABT7FIA0</accession>
<organism evidence="2 3">
    <name type="scientific">Sedimentitalea xiamensis</name>
    <dbReference type="NCBI Taxonomy" id="3050037"/>
    <lineage>
        <taxon>Bacteria</taxon>
        <taxon>Pseudomonadati</taxon>
        <taxon>Pseudomonadota</taxon>
        <taxon>Alphaproteobacteria</taxon>
        <taxon>Rhodobacterales</taxon>
        <taxon>Paracoccaceae</taxon>
        <taxon>Sedimentitalea</taxon>
    </lineage>
</organism>
<dbReference type="EMBL" id="JASNJE010000026">
    <property type="protein sequence ID" value="MDK3074860.1"/>
    <property type="molecule type" value="Genomic_DNA"/>
</dbReference>
<keyword evidence="1" id="KW-1133">Transmembrane helix</keyword>
<evidence type="ECO:0000313" key="3">
    <source>
        <dbReference type="Proteomes" id="UP001227126"/>
    </source>
</evidence>
<gene>
    <name evidence="2" type="ORF">QO034_17365</name>
</gene>
<keyword evidence="1" id="KW-0472">Membrane</keyword>
<feature type="transmembrane region" description="Helical" evidence="1">
    <location>
        <begin position="106"/>
        <end position="126"/>
    </location>
</feature>
<keyword evidence="1" id="KW-0812">Transmembrane</keyword>
<sequence>MTALKQYQRLEASGLWRAKPGDQRREVIVSIGDATLTMTDMKEQPLTHWSLAALQRVNPGQFPAIYYPAGDPGETLEIAQDETSMIEAIEKLRRAMDRARPHPGRLRHVGMAGVLAAVLGLGVFWLPGALVRQTVSVVPDIRRQDIGQAILDRIERVAGRACYSAETAPVLGSLARRTGVRKVVVLRDGVPDTRHLPGRIILLNKALIENHEDPAVLAGYILAERVRSEQSDPLADLLIEAGPLASFRLLTTGQLTQDTLDRYAEHVLVEIRPPLPPDTLLSAFGAAGVPSTPYAYAFDPSGETVLDLIEADPMAGTDPEPVLRDRDWVLLQTICGG</sequence>
<name>A0ABT7FIA0_9RHOB</name>
<protein>
    <submittedName>
        <fullName evidence="2">Uncharacterized protein</fullName>
    </submittedName>
</protein>
<keyword evidence="3" id="KW-1185">Reference proteome</keyword>
<evidence type="ECO:0000313" key="2">
    <source>
        <dbReference type="EMBL" id="MDK3074860.1"/>
    </source>
</evidence>
<dbReference type="Proteomes" id="UP001227126">
    <property type="component" value="Unassembled WGS sequence"/>
</dbReference>
<comment type="caution">
    <text evidence="2">The sequence shown here is derived from an EMBL/GenBank/DDBJ whole genome shotgun (WGS) entry which is preliminary data.</text>
</comment>
<dbReference type="RefSeq" id="WP_284486790.1">
    <property type="nucleotide sequence ID" value="NZ_JASNJE010000026.1"/>
</dbReference>
<proteinExistence type="predicted"/>
<reference evidence="2 3" key="1">
    <citation type="submission" date="2023-05" db="EMBL/GenBank/DDBJ databases">
        <title>Sedimentitalea sp. nov. JM2-8.</title>
        <authorList>
            <person name="Huang J."/>
        </authorList>
    </citation>
    <scope>NUCLEOTIDE SEQUENCE [LARGE SCALE GENOMIC DNA]</scope>
    <source>
        <strain evidence="2 3">JM2-8</strain>
    </source>
</reference>
<evidence type="ECO:0000256" key="1">
    <source>
        <dbReference type="SAM" id="Phobius"/>
    </source>
</evidence>